<feature type="compositionally biased region" description="Basic and acidic residues" evidence="1">
    <location>
        <begin position="351"/>
        <end position="362"/>
    </location>
</feature>
<evidence type="ECO:0000313" key="5">
    <source>
        <dbReference type="Proteomes" id="UP000247498"/>
    </source>
</evidence>
<keyword evidence="2" id="KW-0812">Transmembrane</keyword>
<organism evidence="4 5">
    <name type="scientific">Raphidocelis subcapitata</name>
    <dbReference type="NCBI Taxonomy" id="307507"/>
    <lineage>
        <taxon>Eukaryota</taxon>
        <taxon>Viridiplantae</taxon>
        <taxon>Chlorophyta</taxon>
        <taxon>core chlorophytes</taxon>
        <taxon>Chlorophyceae</taxon>
        <taxon>CS clade</taxon>
        <taxon>Sphaeropleales</taxon>
        <taxon>Selenastraceae</taxon>
        <taxon>Raphidocelis</taxon>
    </lineage>
</organism>
<gene>
    <name evidence="4" type="ORF">Rsub_02118</name>
</gene>
<accession>A0A2V0NNS0</accession>
<feature type="compositionally biased region" description="Basic and acidic residues" evidence="1">
    <location>
        <begin position="42"/>
        <end position="53"/>
    </location>
</feature>
<feature type="compositionally biased region" description="Polar residues" evidence="1">
    <location>
        <begin position="290"/>
        <end position="311"/>
    </location>
</feature>
<dbReference type="Proteomes" id="UP000247498">
    <property type="component" value="Unassembled WGS sequence"/>
</dbReference>
<sequence>MGCRAPRRAGRGVALLLLLLAAPGGALAQQQAQQQPQQQEQKPSREKQEEQKPKQPPPKYPALPASRPARPDSAAARICPCLDLGWGSEPCQRRVLEFCGSGVDVPDVCSDLRLFLRRHELPAGAAAARFVAKECGVAAPVGANACACIEGTTTAGCRAAALHTCLLGNTMCPALAFGTGADDESAARFQEFAVAHCGPAAAAQLDAAATPPPRRVRRRSSNNQQAGGLSRGGVIAVALGASAAGLALIAALGGCFLWRRSARPRDAPHCGHGLPGPGSQAPASEDGASSWHSDGASSWHTGYAESFTSAGSDRKSPAAALGMRGGGGAGFGSPEPKAGLSEIEPATPEAARARDGPAARNL</sequence>
<reference evidence="4 5" key="1">
    <citation type="journal article" date="2018" name="Sci. Rep.">
        <title>Raphidocelis subcapitata (=Pseudokirchneriella subcapitata) provides an insight into genome evolution and environmental adaptations in the Sphaeropleales.</title>
        <authorList>
            <person name="Suzuki S."/>
            <person name="Yamaguchi H."/>
            <person name="Nakajima N."/>
            <person name="Kawachi M."/>
        </authorList>
    </citation>
    <scope>NUCLEOTIDE SEQUENCE [LARGE SCALE GENOMIC DNA]</scope>
    <source>
        <strain evidence="4 5">NIES-35</strain>
    </source>
</reference>
<evidence type="ECO:0000256" key="1">
    <source>
        <dbReference type="SAM" id="MobiDB-lite"/>
    </source>
</evidence>
<comment type="caution">
    <text evidence="4">The sequence shown here is derived from an EMBL/GenBank/DDBJ whole genome shotgun (WGS) entry which is preliminary data.</text>
</comment>
<dbReference type="EMBL" id="BDRX01000009">
    <property type="protein sequence ID" value="GBF89241.1"/>
    <property type="molecule type" value="Genomic_DNA"/>
</dbReference>
<evidence type="ECO:0000256" key="2">
    <source>
        <dbReference type="SAM" id="Phobius"/>
    </source>
</evidence>
<protein>
    <submittedName>
        <fullName evidence="4">Uncharacterized protein</fullName>
    </submittedName>
</protein>
<keyword evidence="5" id="KW-1185">Reference proteome</keyword>
<keyword evidence="2" id="KW-1133">Transmembrane helix</keyword>
<feature type="region of interest" description="Disordered" evidence="1">
    <location>
        <begin position="268"/>
        <end position="362"/>
    </location>
</feature>
<name>A0A2V0NNS0_9CHLO</name>
<evidence type="ECO:0000256" key="3">
    <source>
        <dbReference type="SAM" id="SignalP"/>
    </source>
</evidence>
<proteinExistence type="predicted"/>
<keyword evidence="3" id="KW-0732">Signal</keyword>
<evidence type="ECO:0000313" key="4">
    <source>
        <dbReference type="EMBL" id="GBF89241.1"/>
    </source>
</evidence>
<feature type="region of interest" description="Disordered" evidence="1">
    <location>
        <begin position="206"/>
        <end position="228"/>
    </location>
</feature>
<dbReference type="InParanoid" id="A0A2V0NNS0"/>
<keyword evidence="2" id="KW-0472">Membrane</keyword>
<feature type="chain" id="PRO_5015886097" evidence="3">
    <location>
        <begin position="29"/>
        <end position="362"/>
    </location>
</feature>
<feature type="transmembrane region" description="Helical" evidence="2">
    <location>
        <begin position="233"/>
        <end position="258"/>
    </location>
</feature>
<dbReference type="AlphaFoldDB" id="A0A2V0NNS0"/>
<feature type="signal peptide" evidence="3">
    <location>
        <begin position="1"/>
        <end position="28"/>
    </location>
</feature>
<feature type="region of interest" description="Disordered" evidence="1">
    <location>
        <begin position="27"/>
        <end position="69"/>
    </location>
</feature>
<feature type="compositionally biased region" description="Low complexity" evidence="1">
    <location>
        <begin position="27"/>
        <end position="41"/>
    </location>
</feature>